<name>A0A319DCE1_9EURO</name>
<dbReference type="VEuPathDB" id="FungiDB:BO71DRAFT_403637"/>
<dbReference type="AlphaFoldDB" id="A0A319DCE1"/>
<keyword evidence="1" id="KW-0805">Transcription regulation</keyword>
<keyword evidence="2" id="KW-0238">DNA-binding</keyword>
<organism evidence="6 7">
    <name type="scientific">Aspergillus ellipticus CBS 707.79</name>
    <dbReference type="NCBI Taxonomy" id="1448320"/>
    <lineage>
        <taxon>Eukaryota</taxon>
        <taxon>Fungi</taxon>
        <taxon>Dikarya</taxon>
        <taxon>Ascomycota</taxon>
        <taxon>Pezizomycotina</taxon>
        <taxon>Eurotiomycetes</taxon>
        <taxon>Eurotiomycetidae</taxon>
        <taxon>Eurotiales</taxon>
        <taxon>Aspergillaceae</taxon>
        <taxon>Aspergillus</taxon>
        <taxon>Aspergillus subgen. Circumdati</taxon>
    </lineage>
</organism>
<keyword evidence="7" id="KW-1185">Reference proteome</keyword>
<reference evidence="6 7" key="1">
    <citation type="submission" date="2018-02" db="EMBL/GenBank/DDBJ databases">
        <title>The genomes of Aspergillus section Nigri reveals drivers in fungal speciation.</title>
        <authorList>
            <consortium name="DOE Joint Genome Institute"/>
            <person name="Vesth T.C."/>
            <person name="Nybo J."/>
            <person name="Theobald S."/>
            <person name="Brandl J."/>
            <person name="Frisvad J.C."/>
            <person name="Nielsen K.F."/>
            <person name="Lyhne E.K."/>
            <person name="Kogle M.E."/>
            <person name="Kuo A."/>
            <person name="Riley R."/>
            <person name="Clum A."/>
            <person name="Nolan M."/>
            <person name="Lipzen A."/>
            <person name="Salamov A."/>
            <person name="Henrissat B."/>
            <person name="Wiebenga A."/>
            <person name="De vries R.P."/>
            <person name="Grigoriev I.V."/>
            <person name="Mortensen U.H."/>
            <person name="Andersen M.R."/>
            <person name="Baker S.E."/>
        </authorList>
    </citation>
    <scope>NUCLEOTIDE SEQUENCE [LARGE SCALE GENOMIC DNA]</scope>
    <source>
        <strain evidence="6 7">CBS 707.79</strain>
    </source>
</reference>
<keyword evidence="4" id="KW-0539">Nucleus</keyword>
<evidence type="ECO:0000313" key="6">
    <source>
        <dbReference type="EMBL" id="PYH88703.1"/>
    </source>
</evidence>
<dbReference type="GO" id="GO:0003677">
    <property type="term" value="F:DNA binding"/>
    <property type="evidence" value="ECO:0007669"/>
    <property type="project" value="UniProtKB-KW"/>
</dbReference>
<sequence>MPQPRPRRRSRRGCGNCKLRSVKCDETKPTCRACRTYGVACNYALTQPRLQASVERVMHMEIPPSLCYWPTENEYLLSRFQTQIAGTISVGRRLDVFRNDVVQLARSTPFLMHALTALVLLHDRQLETPSGLELSLAESNHWHRALVGFNRKLAQPYCPEDKGAMLSTATILWFLIFGDVKALTVEENWPLKSTPPSWLSVNGGKAEVWRSMPSSPTDSIAAVLSPVEVGPSYTGSLVQLDMSNVPPEFGRLYQLDTAYPSSADGSPYYTAAIGVARALYHDQSIIDIVLGFVACCSTMDSRFRSLLLARDARALLLLACWYAKIRGLGVWWMARRALLEGEAICFYLERHFPGNADIQKVMMHVRPCP</sequence>
<feature type="domain" description="Zn(2)-C6 fungal-type" evidence="5">
    <location>
        <begin position="13"/>
        <end position="43"/>
    </location>
</feature>
<dbReference type="Gene3D" id="4.10.240.10">
    <property type="entry name" value="Zn(2)-C6 fungal-type DNA-binding domain"/>
    <property type="match status" value="1"/>
</dbReference>
<gene>
    <name evidence="6" type="ORF">BO71DRAFT_403637</name>
</gene>
<evidence type="ECO:0000256" key="4">
    <source>
        <dbReference type="ARBA" id="ARBA00023242"/>
    </source>
</evidence>
<evidence type="ECO:0000256" key="2">
    <source>
        <dbReference type="ARBA" id="ARBA00023125"/>
    </source>
</evidence>
<protein>
    <recommendedName>
        <fullName evidence="5">Zn(2)-C6 fungal-type domain-containing protein</fullName>
    </recommendedName>
</protein>
<dbReference type="Pfam" id="PF00172">
    <property type="entry name" value="Zn_clus"/>
    <property type="match status" value="1"/>
</dbReference>
<dbReference type="InterPro" id="IPR036864">
    <property type="entry name" value="Zn2-C6_fun-type_DNA-bd_sf"/>
</dbReference>
<evidence type="ECO:0000256" key="3">
    <source>
        <dbReference type="ARBA" id="ARBA00023163"/>
    </source>
</evidence>
<dbReference type="CDD" id="cd00067">
    <property type="entry name" value="GAL4"/>
    <property type="match status" value="1"/>
</dbReference>
<proteinExistence type="predicted"/>
<accession>A0A319DCE1</accession>
<dbReference type="PROSITE" id="PS50048">
    <property type="entry name" value="ZN2_CY6_FUNGAL_2"/>
    <property type="match status" value="1"/>
</dbReference>
<evidence type="ECO:0000256" key="1">
    <source>
        <dbReference type="ARBA" id="ARBA00023015"/>
    </source>
</evidence>
<dbReference type="SUPFAM" id="SSF57701">
    <property type="entry name" value="Zn2/Cys6 DNA-binding domain"/>
    <property type="match status" value="1"/>
</dbReference>
<evidence type="ECO:0000259" key="5">
    <source>
        <dbReference type="PROSITE" id="PS50048"/>
    </source>
</evidence>
<dbReference type="STRING" id="1448320.A0A319DCE1"/>
<dbReference type="SMART" id="SM00066">
    <property type="entry name" value="GAL4"/>
    <property type="match status" value="1"/>
</dbReference>
<dbReference type="OrthoDB" id="3031538at2759"/>
<dbReference type="InterPro" id="IPR001138">
    <property type="entry name" value="Zn2Cys6_DnaBD"/>
</dbReference>
<dbReference type="Proteomes" id="UP000247810">
    <property type="component" value="Unassembled WGS sequence"/>
</dbReference>
<dbReference type="InterPro" id="IPR053157">
    <property type="entry name" value="Sterol_Uptake_Regulator"/>
</dbReference>
<dbReference type="GO" id="GO:0008270">
    <property type="term" value="F:zinc ion binding"/>
    <property type="evidence" value="ECO:0007669"/>
    <property type="project" value="InterPro"/>
</dbReference>
<dbReference type="PANTHER" id="PTHR47784:SF9">
    <property type="entry name" value="ZN(II)2CYS6 TRANSCRIPTION FACTOR (EUROFUNG)"/>
    <property type="match status" value="1"/>
</dbReference>
<keyword evidence="3" id="KW-0804">Transcription</keyword>
<dbReference type="PANTHER" id="PTHR47784">
    <property type="entry name" value="STEROL UPTAKE CONTROL PROTEIN 2"/>
    <property type="match status" value="1"/>
</dbReference>
<dbReference type="GO" id="GO:0001228">
    <property type="term" value="F:DNA-binding transcription activator activity, RNA polymerase II-specific"/>
    <property type="evidence" value="ECO:0007669"/>
    <property type="project" value="TreeGrafter"/>
</dbReference>
<evidence type="ECO:0000313" key="7">
    <source>
        <dbReference type="Proteomes" id="UP000247810"/>
    </source>
</evidence>
<dbReference type="EMBL" id="KZ826072">
    <property type="protein sequence ID" value="PYH88703.1"/>
    <property type="molecule type" value="Genomic_DNA"/>
</dbReference>